<reference evidence="3 4" key="1">
    <citation type="submission" date="2019-12" db="EMBL/GenBank/DDBJ databases">
        <authorList>
            <person name="Floudas D."/>
            <person name="Bentzer J."/>
            <person name="Ahren D."/>
            <person name="Johansson T."/>
            <person name="Persson P."/>
            <person name="Tunlid A."/>
        </authorList>
    </citation>
    <scope>NUCLEOTIDE SEQUENCE [LARGE SCALE GENOMIC DNA]</scope>
    <source>
        <strain evidence="3 4">CBS 102.39</strain>
    </source>
</reference>
<dbReference type="PANTHER" id="PTHR24216:SF65">
    <property type="entry name" value="PAXILLIN-LIKE PROTEIN 1"/>
    <property type="match status" value="1"/>
</dbReference>
<evidence type="ECO:0000313" key="4">
    <source>
        <dbReference type="Proteomes" id="UP000521872"/>
    </source>
</evidence>
<feature type="region of interest" description="Disordered" evidence="2">
    <location>
        <begin position="289"/>
        <end position="441"/>
    </location>
</feature>
<sequence>MSTLEIVVLNAPEIPELKALANSTSQSLKVLRPWCKAEHTSIALRSIKLQAQTYTKAIDFSIIAAEQGHTIAEEALGFAENIDHVSFSEDQRQAYLRQMLEMAYKGESNAHKAHEKFREVRTTLERLIKDAREEHELQNAVLAQSEDAWPMSLSSSGLYSLDHSKDANELNKLESGVTVLEEFSRCVSLFISWWNKMKMSQASLAARAHHVFVNYNALRERSVVQKWEQLKQSYVEYCDEIKRLQDADEEFAEELAQARLEAGESNPQRVDHPTTEMPEKLVAGVIEPSEDEPNMGTHSNSPVNVPEGDDHVETPIQDPVEPQSPTNPPGSVDVEQPEDSNETESPQAGNAEQPGHPPLPSDSESPLSDGTGIQGPSGSLPPAPVLIPIISKPPSPTPPEKRPRSSASSEKGKKTEKLPEEEVKLSLDAPKAPYRSSSHRQSLTTMPVTEIVLDAPVIPECLQALANWTNRSLKVLQPWRKVEHTSGALISIELQAQTYIKAVDFSIVAAEKGHTIAQEALDFANSIDRTDFSEDDRQRYLSQMLKMAQDGRQNAIAAHERFRDVRKTLLRLISEARQENAGQADNVEKLNKLEDDLIILEEFSRCVSLFITWWNEMRMGQSSLADRAESVRIDYNTLRDSAVVQNWKKLKRSYVEYCDQIKAYRDHQEIATETARAQRQAEETDSRYGDSTVSRSRVIAPNFNDLRERFYVDLDSPIRDSQPNAASNTLEDSVIHTIASNLNDLHEEVDANSTIRGCLPDSAASHTPEDSVVHDVAPDMNVLHEEIHSDSPIRDSPPNSAAPTTTEGPMPVPHFYDLHEESRVDAESMFRDYLLDSTAPTTPVDPVVRDIAPNVNDLHEEIHADSPTRNSQPDSSAPNTPEGPVPVPHFYDVHEKIHADSPVCYSRPDSAASNTQEEPAVHAIAPNSHESHKEIDADSTIRDCLPDSAASNAPEDPVVHDITPNSYELHEGIRFDSTNQTPTQHDDNAIHITPPLIFGTNTESLVEEIQFRVPVLALKKSGQVTTAVELGSAPIQTPMEEQSAINKAPLERIISIALRSIKVQAQTYTKAINFSIVAAQLGHVIAEQAFIFAKSIDHTDFLEEYRQRYLRQMLDMAYRGEKLAQKAHVKFRDVRTTLERLIGDAREEQNPKNAVLAHNSTELSKLEDDIAVLEQFSQCLSMFISWWSGMKMSRPLAAPIGYYAWGVMINYESLREKSVVQTWEPLMHSHEKYCIEIEHIAHTDEHFTTEILQIWREMARESEDEDIHPDSLAHVSKPSEMPMMMSDRLPDDIVAKIFSTSFGSTLDELETHVDRQERARRIVQGWAVRPTHAQKQKQSQTVKSPTRTEESEEGPSSSASTGKGKKNDEENTEPVEPSGWSSCIIS</sequence>
<dbReference type="Proteomes" id="UP000521872">
    <property type="component" value="Unassembled WGS sequence"/>
</dbReference>
<name>A0A8H4R439_9AGAR</name>
<dbReference type="EMBL" id="JAACJL010000001">
    <property type="protein sequence ID" value="KAF4623075.1"/>
    <property type="molecule type" value="Genomic_DNA"/>
</dbReference>
<feature type="region of interest" description="Disordered" evidence="2">
    <location>
        <begin position="1325"/>
        <end position="1386"/>
    </location>
</feature>
<dbReference type="PANTHER" id="PTHR24216">
    <property type="entry name" value="PAXILLIN-RELATED"/>
    <property type="match status" value="1"/>
</dbReference>
<proteinExistence type="predicted"/>
<feature type="region of interest" description="Disordered" evidence="2">
    <location>
        <begin position="863"/>
        <end position="889"/>
    </location>
</feature>
<feature type="compositionally biased region" description="Polar residues" evidence="2">
    <location>
        <begin position="867"/>
        <end position="879"/>
    </location>
</feature>
<keyword evidence="1" id="KW-0175">Coiled coil</keyword>
<accession>A0A8H4R439</accession>
<feature type="compositionally biased region" description="Pro residues" evidence="2">
    <location>
        <begin position="379"/>
        <end position="398"/>
    </location>
</feature>
<gene>
    <name evidence="3" type="ORF">D9613_002353</name>
</gene>
<feature type="region of interest" description="Disordered" evidence="2">
    <location>
        <begin position="787"/>
        <end position="814"/>
    </location>
</feature>
<comment type="caution">
    <text evidence="3">The sequence shown here is derived from an EMBL/GenBank/DDBJ whole genome shotgun (WGS) entry which is preliminary data.</text>
</comment>
<keyword evidence="4" id="KW-1185">Reference proteome</keyword>
<feature type="coiled-coil region" evidence="1">
    <location>
        <begin position="114"/>
        <end position="148"/>
    </location>
</feature>
<evidence type="ECO:0000256" key="2">
    <source>
        <dbReference type="SAM" id="MobiDB-lite"/>
    </source>
</evidence>
<feature type="compositionally biased region" description="Basic and acidic residues" evidence="2">
    <location>
        <begin position="410"/>
        <end position="425"/>
    </location>
</feature>
<organism evidence="3 4">
    <name type="scientific">Agrocybe pediades</name>
    <dbReference type="NCBI Taxonomy" id="84607"/>
    <lineage>
        <taxon>Eukaryota</taxon>
        <taxon>Fungi</taxon>
        <taxon>Dikarya</taxon>
        <taxon>Basidiomycota</taxon>
        <taxon>Agaricomycotina</taxon>
        <taxon>Agaricomycetes</taxon>
        <taxon>Agaricomycetidae</taxon>
        <taxon>Agaricales</taxon>
        <taxon>Agaricineae</taxon>
        <taxon>Strophariaceae</taxon>
        <taxon>Agrocybe</taxon>
    </lineage>
</organism>
<evidence type="ECO:0000256" key="1">
    <source>
        <dbReference type="SAM" id="Coils"/>
    </source>
</evidence>
<evidence type="ECO:0000313" key="3">
    <source>
        <dbReference type="EMBL" id="KAF4623075.1"/>
    </source>
</evidence>
<feature type="compositionally biased region" description="Polar residues" evidence="2">
    <location>
        <begin position="797"/>
        <end position="807"/>
    </location>
</feature>
<protein>
    <submittedName>
        <fullName evidence="3">Uncharacterized protein</fullName>
    </submittedName>
</protein>